<dbReference type="AlphaFoldDB" id="A0A086QZB2"/>
<reference evidence="1 2" key="1">
    <citation type="submission" date="2014-04" db="EMBL/GenBank/DDBJ databases">
        <authorList>
            <person name="Sibley D."/>
            <person name="Venepally P."/>
            <person name="Karamycheva S."/>
            <person name="Hadjithomas M."/>
            <person name="Khan A."/>
            <person name="Brunk B."/>
            <person name="Roos D."/>
            <person name="Caler E."/>
            <person name="Lorenzi H."/>
        </authorList>
    </citation>
    <scope>NUCLEOTIDE SEQUENCE [LARGE SCALE GENOMIC DNA]</scope>
    <source>
        <strain evidence="1 2">MAS</strain>
    </source>
</reference>
<evidence type="ECO:0000313" key="2">
    <source>
        <dbReference type="Proteomes" id="UP000028821"/>
    </source>
</evidence>
<dbReference type="Proteomes" id="UP000028821">
    <property type="component" value="Unassembled WGS sequence"/>
</dbReference>
<gene>
    <name evidence="1" type="ORF">TGMAS_312050A</name>
</gene>
<accession>A0A086QZB2</accession>
<dbReference type="EMBL" id="AEXC02000125">
    <property type="protein sequence ID" value="KFH17944.1"/>
    <property type="molecule type" value="Genomic_DNA"/>
</dbReference>
<organism evidence="1 2">
    <name type="scientific">Toxoplasma gondii MAS</name>
    <dbReference type="NCBI Taxonomy" id="943118"/>
    <lineage>
        <taxon>Eukaryota</taxon>
        <taxon>Sar</taxon>
        <taxon>Alveolata</taxon>
        <taxon>Apicomplexa</taxon>
        <taxon>Conoidasida</taxon>
        <taxon>Coccidia</taxon>
        <taxon>Eucoccidiorida</taxon>
        <taxon>Eimeriorina</taxon>
        <taxon>Sarcocystidae</taxon>
        <taxon>Toxoplasma</taxon>
    </lineage>
</organism>
<protein>
    <submittedName>
        <fullName evidence="1">Putative small GTPase Rab2</fullName>
    </submittedName>
</protein>
<proteinExistence type="predicted"/>
<name>A0A086QZB2_TOXGO</name>
<dbReference type="VEuPathDB" id="ToxoDB:TGMAS_312050A"/>
<feature type="non-terminal residue" evidence="1">
    <location>
        <position position="16"/>
    </location>
</feature>
<comment type="caution">
    <text evidence="1">The sequence shown here is derived from an EMBL/GenBank/DDBJ whole genome shotgun (WGS) entry which is preliminary data.</text>
</comment>
<evidence type="ECO:0000313" key="1">
    <source>
        <dbReference type="EMBL" id="KFH17944.1"/>
    </source>
</evidence>
<sequence>MSPYQYLFKYIIIGDT</sequence>